<dbReference type="SUPFAM" id="SSF48403">
    <property type="entry name" value="Ankyrin repeat"/>
    <property type="match status" value="1"/>
</dbReference>
<dbReference type="AlphaFoldDB" id="A0A8J4DW25"/>
<dbReference type="InterPro" id="IPR036770">
    <property type="entry name" value="Ankyrin_rpt-contain_sf"/>
</dbReference>
<reference evidence="2" key="1">
    <citation type="submission" date="2021-01" db="EMBL/GenBank/DDBJ databases">
        <title>Whole genome shotgun sequence of Virgisporangium aliadipatigenens NBRC 105644.</title>
        <authorList>
            <person name="Komaki H."/>
            <person name="Tamura T."/>
        </authorList>
    </citation>
    <scope>NUCLEOTIDE SEQUENCE</scope>
    <source>
        <strain evidence="2">NBRC 105644</strain>
    </source>
</reference>
<name>A0A8J4DW25_9ACTN</name>
<protein>
    <recommendedName>
        <fullName evidence="4">Ankyrin repeat domain-containing protein</fullName>
    </recommendedName>
</protein>
<dbReference type="RefSeq" id="WP_203904153.1">
    <property type="nucleotide sequence ID" value="NZ_BOPF01000038.1"/>
</dbReference>
<sequence length="566" mass="62635">MSGLTKDQREELLTWRRARRYGVRPAMIAEATARRLAGDWFGACAAARIEVSPDVARVYRHGFAEEFLAAERWADTYEESLAGVRARIPARPDWAAARRLGAVDEDYVPPPDGNAGDRSVQGWTGVESAALLRADLRALVPDLLRWHLPHDMGHPSIGWSEFSRRSVVTLTEYGHRGDYLRLVVRLPADRLRFLEQASWQVDLTRLPRLELVRDSRATPDHMPRLAREFWHNGHTDGLRLWCGDAERTAFFRRDGSRSGPVTGPVQPGSAAELEVAVERWERGEPAEALAPYGVDAVDIKPHWNGFPVAPHRIGPPMRELREVDWAVLRYGAGGLGIQVLVADGRVTMGARGERGSHVQLPDSEWRRLPDWDLLRHGLVEPDELHPLVRRALLPDAPERPQWTMPDPEPAAVQVPCSGGSHRIEPAGGTLRLADHTAEELAREATLVALGAAAQGCLSVRQAWYSGTGALPGPLWTVREHLFLRMFHGDAAGVRALLDAGWDPLARAPGGLTLLHLLPHLDDHDLLPRLLDAGLDVHARDDAGYTALETAEAFRCERLADALRAAG</sequence>
<dbReference type="PROSITE" id="PS50088">
    <property type="entry name" value="ANK_REPEAT"/>
    <property type="match status" value="1"/>
</dbReference>
<gene>
    <name evidence="2" type="ORF">Val02_76130</name>
</gene>
<proteinExistence type="predicted"/>
<keyword evidence="1" id="KW-0040">ANK repeat</keyword>
<dbReference type="Gene3D" id="1.25.40.20">
    <property type="entry name" value="Ankyrin repeat-containing domain"/>
    <property type="match status" value="1"/>
</dbReference>
<comment type="caution">
    <text evidence="2">The sequence shown here is derived from an EMBL/GenBank/DDBJ whole genome shotgun (WGS) entry which is preliminary data.</text>
</comment>
<keyword evidence="3" id="KW-1185">Reference proteome</keyword>
<dbReference type="Proteomes" id="UP000619260">
    <property type="component" value="Unassembled WGS sequence"/>
</dbReference>
<evidence type="ECO:0000313" key="2">
    <source>
        <dbReference type="EMBL" id="GIJ50727.1"/>
    </source>
</evidence>
<evidence type="ECO:0000256" key="1">
    <source>
        <dbReference type="PROSITE-ProRule" id="PRU00023"/>
    </source>
</evidence>
<evidence type="ECO:0008006" key="4">
    <source>
        <dbReference type="Google" id="ProtNLM"/>
    </source>
</evidence>
<accession>A0A8J4DW25</accession>
<feature type="repeat" description="ANK" evidence="1">
    <location>
        <begin position="509"/>
        <end position="541"/>
    </location>
</feature>
<organism evidence="2 3">
    <name type="scientific">Virgisporangium aliadipatigenens</name>
    <dbReference type="NCBI Taxonomy" id="741659"/>
    <lineage>
        <taxon>Bacteria</taxon>
        <taxon>Bacillati</taxon>
        <taxon>Actinomycetota</taxon>
        <taxon>Actinomycetes</taxon>
        <taxon>Micromonosporales</taxon>
        <taxon>Micromonosporaceae</taxon>
        <taxon>Virgisporangium</taxon>
    </lineage>
</organism>
<evidence type="ECO:0000313" key="3">
    <source>
        <dbReference type="Proteomes" id="UP000619260"/>
    </source>
</evidence>
<dbReference type="InterPro" id="IPR002110">
    <property type="entry name" value="Ankyrin_rpt"/>
</dbReference>
<dbReference type="EMBL" id="BOPF01000038">
    <property type="protein sequence ID" value="GIJ50727.1"/>
    <property type="molecule type" value="Genomic_DNA"/>
</dbReference>